<dbReference type="GO" id="GO:0004743">
    <property type="term" value="F:pyruvate kinase activity"/>
    <property type="evidence" value="ECO:0007669"/>
    <property type="project" value="UniProtKB-EC"/>
</dbReference>
<reference evidence="16 17" key="1">
    <citation type="journal article" date="2015" name="Infect. Genet. Evol.">
        <title>Genomic sequences of six botulinum neurotoxin-producing strains representing three clostridial species illustrate the mobility and diversity of botulinum neurotoxin genes.</title>
        <authorList>
            <person name="Smith T.J."/>
            <person name="Hill K.K."/>
            <person name="Xie G."/>
            <person name="Foley B.T."/>
            <person name="Williamson C.H."/>
            <person name="Foster J.T."/>
            <person name="Johnson S.L."/>
            <person name="Chertkov O."/>
            <person name="Teshima H."/>
            <person name="Gibbons H.S."/>
            <person name="Johnsky L.A."/>
            <person name="Karavis M.A."/>
            <person name="Smith L.A."/>
        </authorList>
    </citation>
    <scope>NUCLEOTIDE SEQUENCE [LARGE SCALE GENOMIC DNA]</scope>
    <source>
        <strain evidence="16">Sullivan</strain>
    </source>
</reference>
<dbReference type="UniPathway" id="UPA00109">
    <property type="reaction ID" value="UER00188"/>
</dbReference>
<evidence type="ECO:0000256" key="6">
    <source>
        <dbReference type="ARBA" id="ARBA00022679"/>
    </source>
</evidence>
<dbReference type="GO" id="GO:0030955">
    <property type="term" value="F:potassium ion binding"/>
    <property type="evidence" value="ECO:0007669"/>
    <property type="project" value="InterPro"/>
</dbReference>
<dbReference type="Gene3D" id="3.20.20.60">
    <property type="entry name" value="Phosphoenolpyruvate-binding domains"/>
    <property type="match status" value="1"/>
</dbReference>
<comment type="cofactor">
    <cofactor evidence="1">
        <name>K(+)</name>
        <dbReference type="ChEBI" id="CHEBI:29103"/>
    </cofactor>
</comment>
<evidence type="ECO:0000256" key="1">
    <source>
        <dbReference type="ARBA" id="ARBA00001958"/>
    </source>
</evidence>
<keyword evidence="9 14" id="KW-0418">Kinase</keyword>
<dbReference type="HOGENOM" id="CLU_015439_1_1_9"/>
<accession>A0A0A7FVI6</accession>
<dbReference type="GO" id="GO:0016301">
    <property type="term" value="F:kinase activity"/>
    <property type="evidence" value="ECO:0007669"/>
    <property type="project" value="UniProtKB-KW"/>
</dbReference>
<dbReference type="SUPFAM" id="SSF51621">
    <property type="entry name" value="Phosphoenolpyruvate/pyruvate domain"/>
    <property type="match status" value="1"/>
</dbReference>
<protein>
    <recommendedName>
        <fullName evidence="5 14">Pyruvate kinase</fullName>
        <ecNumber evidence="4 14">2.7.1.40</ecNumber>
    </recommendedName>
</protein>
<keyword evidence="10" id="KW-0067">ATP-binding</keyword>
<evidence type="ECO:0000256" key="4">
    <source>
        <dbReference type="ARBA" id="ARBA00012142"/>
    </source>
</evidence>
<dbReference type="PANTHER" id="PTHR11817">
    <property type="entry name" value="PYRUVATE KINASE"/>
    <property type="match status" value="1"/>
</dbReference>
<dbReference type="EMBL" id="CP006905">
    <property type="protein sequence ID" value="AIY83649.1"/>
    <property type="molecule type" value="Genomic_DNA"/>
</dbReference>
<evidence type="ECO:0000313" key="16">
    <source>
        <dbReference type="EMBL" id="AIY83649.1"/>
    </source>
</evidence>
<comment type="pathway">
    <text evidence="2 14">Carbohydrate degradation; glycolysis; pyruvate from D-glyceraldehyde 3-phosphate: step 5/5.</text>
</comment>
<gene>
    <name evidence="16" type="ORF">U729_1960</name>
</gene>
<dbReference type="GO" id="GO:0000287">
    <property type="term" value="F:magnesium ion binding"/>
    <property type="evidence" value="ECO:0007669"/>
    <property type="project" value="InterPro"/>
</dbReference>
<evidence type="ECO:0000256" key="13">
    <source>
        <dbReference type="ARBA" id="ARBA00023317"/>
    </source>
</evidence>
<evidence type="ECO:0000256" key="11">
    <source>
        <dbReference type="ARBA" id="ARBA00022842"/>
    </source>
</evidence>
<dbReference type="RefSeq" id="WP_039314247.1">
    <property type="nucleotide sequence ID" value="NZ_CP006905.1"/>
</dbReference>
<dbReference type="STRING" id="1561.NPD11_1052"/>
<dbReference type="InterPro" id="IPR040442">
    <property type="entry name" value="Pyrv_kinase-like_dom_sf"/>
</dbReference>
<evidence type="ECO:0000256" key="2">
    <source>
        <dbReference type="ARBA" id="ARBA00004997"/>
    </source>
</evidence>
<keyword evidence="6 14" id="KW-0808">Transferase</keyword>
<dbReference type="AlphaFoldDB" id="A0A0A7FVI6"/>
<evidence type="ECO:0000256" key="10">
    <source>
        <dbReference type="ARBA" id="ARBA00022840"/>
    </source>
</evidence>
<evidence type="ECO:0000256" key="5">
    <source>
        <dbReference type="ARBA" id="ARBA00018587"/>
    </source>
</evidence>
<keyword evidence="11 14" id="KW-0460">Magnesium</keyword>
<dbReference type="InterPro" id="IPR015793">
    <property type="entry name" value="Pyrv_Knase_brl"/>
</dbReference>
<dbReference type="OrthoDB" id="2031270at2"/>
<organism evidence="16 17">
    <name type="scientific">Clostridium baratii str. Sullivan</name>
    <dbReference type="NCBI Taxonomy" id="1415775"/>
    <lineage>
        <taxon>Bacteria</taxon>
        <taxon>Bacillati</taxon>
        <taxon>Bacillota</taxon>
        <taxon>Clostridia</taxon>
        <taxon>Eubacteriales</taxon>
        <taxon>Clostridiaceae</taxon>
        <taxon>Clostridium</taxon>
    </lineage>
</organism>
<evidence type="ECO:0000259" key="15">
    <source>
        <dbReference type="Pfam" id="PF00224"/>
    </source>
</evidence>
<dbReference type="eggNOG" id="COG0469">
    <property type="taxonomic scope" value="Bacteria"/>
</dbReference>
<dbReference type="InterPro" id="IPR001697">
    <property type="entry name" value="Pyr_Knase"/>
</dbReference>
<sequence length="345" mass="38958">MRIIATMGPSIRKKKVIGELIKNNVDTFRFNFSHGSIDEFNNMKNNIKSLNEDIDIMVDLPGNKIRISDKLLYIYKIYNGEEIIFCGEDVYVNKGYVIRKGETKIIPLNIKDNTLNQDDIESISMKDGTMQFEVIKKEDRGIRVRVKKGGIIRAGKGFNIKGYIRRDKKNISKKDKIGLDWAIKNNADIICESFVEDISDINIVKRYIEENSESKYKPTIFAKVETIKGVENINKIADEVSGIVIGRGDLVPESSIIEAPIYQGELIKNLKNYDGEIIAGTHILNSMKRGWTAEFSEVDSIYNLICNGVKGFLLSGETSIGKAPIKTVKFLNDVVNIYKSNIWGG</sequence>
<keyword evidence="7" id="KW-0479">Metal-binding</keyword>
<dbReference type="InterPro" id="IPR015813">
    <property type="entry name" value="Pyrv/PenolPyrv_kinase-like_dom"/>
</dbReference>
<dbReference type="InterPro" id="IPR011037">
    <property type="entry name" value="Pyrv_Knase-like_insert_dom_sf"/>
</dbReference>
<dbReference type="InterPro" id="IPR015806">
    <property type="entry name" value="Pyrv_Knase_insert_dom_sf"/>
</dbReference>
<name>A0A0A7FVI6_9CLOT</name>
<proteinExistence type="inferred from homology"/>
<evidence type="ECO:0000256" key="14">
    <source>
        <dbReference type="RuleBase" id="RU000504"/>
    </source>
</evidence>
<dbReference type="KEGG" id="cbv:U729_1960"/>
<keyword evidence="8" id="KW-0547">Nucleotide-binding</keyword>
<evidence type="ECO:0000256" key="7">
    <source>
        <dbReference type="ARBA" id="ARBA00022723"/>
    </source>
</evidence>
<evidence type="ECO:0000313" key="17">
    <source>
        <dbReference type="Proteomes" id="UP000030635"/>
    </source>
</evidence>
<dbReference type="Proteomes" id="UP000030635">
    <property type="component" value="Chromosome"/>
</dbReference>
<keyword evidence="17" id="KW-1185">Reference proteome</keyword>
<comment type="similarity">
    <text evidence="3 14">Belongs to the pyruvate kinase family.</text>
</comment>
<evidence type="ECO:0000256" key="8">
    <source>
        <dbReference type="ARBA" id="ARBA00022741"/>
    </source>
</evidence>
<dbReference type="Pfam" id="PF00224">
    <property type="entry name" value="PK"/>
    <property type="match status" value="1"/>
</dbReference>
<comment type="catalytic activity">
    <reaction evidence="14">
        <text>pyruvate + ATP = phosphoenolpyruvate + ADP + H(+)</text>
        <dbReference type="Rhea" id="RHEA:18157"/>
        <dbReference type="ChEBI" id="CHEBI:15361"/>
        <dbReference type="ChEBI" id="CHEBI:15378"/>
        <dbReference type="ChEBI" id="CHEBI:30616"/>
        <dbReference type="ChEBI" id="CHEBI:58702"/>
        <dbReference type="ChEBI" id="CHEBI:456216"/>
        <dbReference type="EC" id="2.7.1.40"/>
    </reaction>
</comment>
<evidence type="ECO:0000256" key="3">
    <source>
        <dbReference type="ARBA" id="ARBA00008663"/>
    </source>
</evidence>
<keyword evidence="13 16" id="KW-0670">Pyruvate</keyword>
<dbReference type="Gene3D" id="2.40.33.10">
    <property type="entry name" value="PK beta-barrel domain-like"/>
    <property type="match status" value="1"/>
</dbReference>
<dbReference type="GO" id="GO:0005524">
    <property type="term" value="F:ATP binding"/>
    <property type="evidence" value="ECO:0007669"/>
    <property type="project" value="UniProtKB-KW"/>
</dbReference>
<dbReference type="EC" id="2.7.1.40" evidence="4 14"/>
<dbReference type="PRINTS" id="PR01050">
    <property type="entry name" value="PYRUVTKNASE"/>
</dbReference>
<evidence type="ECO:0000256" key="9">
    <source>
        <dbReference type="ARBA" id="ARBA00022777"/>
    </source>
</evidence>
<dbReference type="SUPFAM" id="SSF50800">
    <property type="entry name" value="PK beta-barrel domain-like"/>
    <property type="match status" value="1"/>
</dbReference>
<keyword evidence="12 14" id="KW-0324">Glycolysis</keyword>
<evidence type="ECO:0000256" key="12">
    <source>
        <dbReference type="ARBA" id="ARBA00023152"/>
    </source>
</evidence>
<feature type="domain" description="Pyruvate kinase barrel" evidence="15">
    <location>
        <begin position="2"/>
        <end position="328"/>
    </location>
</feature>